<comment type="caution">
    <text evidence="2">The sequence shown here is derived from an EMBL/GenBank/DDBJ whole genome shotgun (WGS) entry which is preliminary data.</text>
</comment>
<evidence type="ECO:0000313" key="2">
    <source>
        <dbReference type="EMBL" id="KKO46142.1"/>
    </source>
</evidence>
<dbReference type="STRING" id="336831.WG68_07255"/>
<dbReference type="OrthoDB" id="5770023at2"/>
<dbReference type="Gene3D" id="3.10.450.50">
    <property type="match status" value="1"/>
</dbReference>
<dbReference type="Proteomes" id="UP000034228">
    <property type="component" value="Unassembled WGS sequence"/>
</dbReference>
<proteinExistence type="predicted"/>
<evidence type="ECO:0000259" key="1">
    <source>
        <dbReference type="Pfam" id="PF13474"/>
    </source>
</evidence>
<accession>A0A0M2V5M2</accession>
<dbReference type="EMBL" id="LAHO01000005">
    <property type="protein sequence ID" value="KKO46142.1"/>
    <property type="molecule type" value="Genomic_DNA"/>
</dbReference>
<dbReference type="Pfam" id="PF13474">
    <property type="entry name" value="SnoaL_3"/>
    <property type="match status" value="1"/>
</dbReference>
<dbReference type="InterPro" id="IPR032710">
    <property type="entry name" value="NTF2-like_dom_sf"/>
</dbReference>
<reference evidence="2 3" key="1">
    <citation type="submission" date="2015-03" db="EMBL/GenBank/DDBJ databases">
        <title>Draft genome sequences of two protease-producing strains of Arsukibacterium isolated from two cold and alkaline environments.</title>
        <authorList>
            <person name="Lylloff J.E."/>
            <person name="Skov L.B."/>
            <person name="Jepsen M."/>
            <person name="Hallin P.F."/>
            <person name="Sorensen S.J."/>
            <person name="Stougaard P."/>
            <person name="Glaring M.A."/>
        </authorList>
    </citation>
    <scope>NUCLEOTIDE SEQUENCE [LARGE SCALE GENOMIC DNA]</scope>
    <source>
        <strain evidence="2 3">GCM72</strain>
    </source>
</reference>
<evidence type="ECO:0000313" key="3">
    <source>
        <dbReference type="Proteomes" id="UP000034228"/>
    </source>
</evidence>
<dbReference type="RefSeq" id="WP_046557000.1">
    <property type="nucleotide sequence ID" value="NZ_LAHO01000005.1"/>
</dbReference>
<name>A0A0M2V5M2_9GAMM</name>
<feature type="domain" description="SnoaL-like" evidence="1">
    <location>
        <begin position="5"/>
        <end position="119"/>
    </location>
</feature>
<dbReference type="CDD" id="cd00531">
    <property type="entry name" value="NTF2_like"/>
    <property type="match status" value="1"/>
</dbReference>
<gene>
    <name evidence="2" type="ORF">WG68_07255</name>
</gene>
<sequence>MPPTIEAFFQQYADAYCQYQTDQLLQMFSLPCMLLTDSSKHVILEQQMGRSLLERLFKAYQQLQMDHLRHEITSMVKLSDSLYFVSVQGRFYLADNRLLLQCHTSYTLQKQSDGWKIVAVVMDDEEQELQRLGIMLEPVL</sequence>
<dbReference type="InterPro" id="IPR037401">
    <property type="entry name" value="SnoaL-like"/>
</dbReference>
<protein>
    <recommendedName>
        <fullName evidence="1">SnoaL-like domain-containing protein</fullName>
    </recommendedName>
</protein>
<keyword evidence="3" id="KW-1185">Reference proteome</keyword>
<organism evidence="2 3">
    <name type="scientific">Arsukibacterium ikkense</name>
    <dbReference type="NCBI Taxonomy" id="336831"/>
    <lineage>
        <taxon>Bacteria</taxon>
        <taxon>Pseudomonadati</taxon>
        <taxon>Pseudomonadota</taxon>
        <taxon>Gammaproteobacteria</taxon>
        <taxon>Chromatiales</taxon>
        <taxon>Chromatiaceae</taxon>
        <taxon>Arsukibacterium</taxon>
    </lineage>
</organism>
<dbReference type="SUPFAM" id="SSF54427">
    <property type="entry name" value="NTF2-like"/>
    <property type="match status" value="1"/>
</dbReference>
<dbReference type="AlphaFoldDB" id="A0A0M2V5M2"/>